<reference evidence="1 2" key="1">
    <citation type="submission" date="2015-03" db="EMBL/GenBank/DDBJ databases">
        <title>Luteipulveratus halotolerans sp. nov., a novel actinobacterium (Dermacoccaceae) from Sarawak, Malaysia.</title>
        <authorList>
            <person name="Juboi H."/>
            <person name="Basik A."/>
            <person name="Shamsul S.S."/>
            <person name="Arnold P."/>
            <person name="Schmitt E.K."/>
            <person name="Sanglier J.-J."/>
            <person name="Yeo T."/>
        </authorList>
    </citation>
    <scope>NUCLEOTIDE SEQUENCE [LARGE SCALE GENOMIC DNA]</scope>
    <source>
        <strain evidence="1 2">MN07-A0370</strain>
    </source>
</reference>
<dbReference type="KEGG" id="lmoi:VV02_04065"/>
<evidence type="ECO:0000313" key="2">
    <source>
        <dbReference type="Proteomes" id="UP000066480"/>
    </source>
</evidence>
<name>A0A0K1JEV8_9MICO</name>
<dbReference type="RefSeq" id="WP_052590033.1">
    <property type="nucleotide sequence ID" value="NZ_CP011112.1"/>
</dbReference>
<organism evidence="1 2">
    <name type="scientific">Luteipulveratus mongoliensis</name>
    <dbReference type="NCBI Taxonomy" id="571913"/>
    <lineage>
        <taxon>Bacteria</taxon>
        <taxon>Bacillati</taxon>
        <taxon>Actinomycetota</taxon>
        <taxon>Actinomycetes</taxon>
        <taxon>Micrococcales</taxon>
        <taxon>Dermacoccaceae</taxon>
        <taxon>Luteipulveratus</taxon>
    </lineage>
</organism>
<accession>A0A0K1JEV8</accession>
<evidence type="ECO:0000313" key="1">
    <source>
        <dbReference type="EMBL" id="AKU15231.1"/>
    </source>
</evidence>
<keyword evidence="2" id="KW-1185">Reference proteome</keyword>
<dbReference type="EMBL" id="CP011112">
    <property type="protein sequence ID" value="AKU15231.1"/>
    <property type="molecule type" value="Genomic_DNA"/>
</dbReference>
<dbReference type="Proteomes" id="UP000066480">
    <property type="component" value="Chromosome"/>
</dbReference>
<protein>
    <submittedName>
        <fullName evidence="1">Uncharacterized protein</fullName>
    </submittedName>
</protein>
<sequence>MSEWEGPRGPRTVIDRLWRAAVAGGLIAGPLLSTGCADDAGAPVSSHGPDRAVSEMWIDA</sequence>
<dbReference type="AlphaFoldDB" id="A0A0K1JEV8"/>
<gene>
    <name evidence="1" type="ORF">VV02_04065</name>
</gene>
<proteinExistence type="predicted"/>